<keyword evidence="1" id="KW-0812">Transmembrane</keyword>
<protein>
    <submittedName>
        <fullName evidence="2">Uncharacterized protein</fullName>
    </submittedName>
</protein>
<evidence type="ECO:0000256" key="1">
    <source>
        <dbReference type="SAM" id="Phobius"/>
    </source>
</evidence>
<sequence>MAIMIPQFILYLKLGFEERYIIPWVFGYAYFIVIALSNWDGIKGIRSKLYCCCILGLLVIHFPIVISEGEYYTYRGDSVTAVFNTVLKESTADSKILAAYSPYVESDLTASFWMRYNGRDKVYVWDNEKKTCTDITGAGEGSTADINDMDFILFYNPKDRHYCYEPDIDLENYTRTEYGTLVICRKNK</sequence>
<evidence type="ECO:0000313" key="2">
    <source>
        <dbReference type="EMBL" id="XAH75046.1"/>
    </source>
</evidence>
<proteinExistence type="predicted"/>
<reference evidence="2 3" key="1">
    <citation type="submission" date="2024-02" db="EMBL/GenBank/DDBJ databases">
        <title>Bacterial strain from lacustrine sediment.</title>
        <authorList>
            <person name="Petit C."/>
            <person name="Fadhlaoui K."/>
        </authorList>
    </citation>
    <scope>NUCLEOTIDE SEQUENCE [LARGE SCALE GENOMIC DNA]</scope>
    <source>
        <strain evidence="2 3">IPX-CK</strain>
    </source>
</reference>
<dbReference type="RefSeq" id="WP_342758613.1">
    <property type="nucleotide sequence ID" value="NZ_CP146256.1"/>
</dbReference>
<evidence type="ECO:0000313" key="3">
    <source>
        <dbReference type="Proteomes" id="UP001451571"/>
    </source>
</evidence>
<feature type="transmembrane region" description="Helical" evidence="1">
    <location>
        <begin position="20"/>
        <end position="37"/>
    </location>
</feature>
<accession>A0ABZ3F0N6</accession>
<feature type="transmembrane region" description="Helical" evidence="1">
    <location>
        <begin position="49"/>
        <end position="66"/>
    </location>
</feature>
<name>A0ABZ3F0N6_9FIRM</name>
<dbReference type="EMBL" id="CP146256">
    <property type="protein sequence ID" value="XAH75046.1"/>
    <property type="molecule type" value="Genomic_DNA"/>
</dbReference>
<keyword evidence="1" id="KW-0472">Membrane</keyword>
<keyword evidence="1" id="KW-1133">Transmembrane helix</keyword>
<dbReference type="Proteomes" id="UP001451571">
    <property type="component" value="Chromosome"/>
</dbReference>
<organism evidence="2 3">
    <name type="scientific">Kineothrix sedimenti</name>
    <dbReference type="NCBI Taxonomy" id="3123317"/>
    <lineage>
        <taxon>Bacteria</taxon>
        <taxon>Bacillati</taxon>
        <taxon>Bacillota</taxon>
        <taxon>Clostridia</taxon>
        <taxon>Lachnospirales</taxon>
        <taxon>Lachnospiraceae</taxon>
        <taxon>Kineothrix</taxon>
    </lineage>
</organism>
<keyword evidence="3" id="KW-1185">Reference proteome</keyword>
<gene>
    <name evidence="2" type="ORF">V6984_04540</name>
</gene>